<dbReference type="eggNOG" id="ENOG502ZGKC">
    <property type="taxonomic scope" value="Bacteria"/>
</dbReference>
<dbReference type="KEGG" id="slp:Slip_0756"/>
<dbReference type="STRING" id="643648.Slip_0756"/>
<keyword evidence="2" id="KW-1185">Reference proteome</keyword>
<dbReference type="RefSeq" id="WP_013174938.1">
    <property type="nucleotide sequence ID" value="NC_014220.1"/>
</dbReference>
<reference evidence="1 2" key="2">
    <citation type="journal article" date="2010" name="Stand. Genomic Sci.">
        <title>Complete genome sequence of Syntrophothermus lipocalidus type strain (TGB-C1).</title>
        <authorList>
            <person name="Djao O.D."/>
            <person name="Zhang X."/>
            <person name="Lucas S."/>
            <person name="Lapidus A."/>
            <person name="Del Rio T.G."/>
            <person name="Nolan M."/>
            <person name="Tice H."/>
            <person name="Cheng J.F."/>
            <person name="Han C."/>
            <person name="Tapia R."/>
            <person name="Goodwin L."/>
            <person name="Pitluck S."/>
            <person name="Liolios K."/>
            <person name="Ivanova N."/>
            <person name="Mavromatis K."/>
            <person name="Mikhailova N."/>
            <person name="Ovchinnikova G."/>
            <person name="Pati A."/>
            <person name="Brambilla E."/>
            <person name="Chen A."/>
            <person name="Palaniappan K."/>
            <person name="Land M."/>
            <person name="Hauser L."/>
            <person name="Chang Y.J."/>
            <person name="Jeffries C.D."/>
            <person name="Rohde M."/>
            <person name="Sikorski J."/>
            <person name="Spring S."/>
            <person name="Goker M."/>
            <person name="Detter J.C."/>
            <person name="Woyke T."/>
            <person name="Bristow J."/>
            <person name="Eisen J.A."/>
            <person name="Markowitz V."/>
            <person name="Hugenholtz P."/>
            <person name="Kyrpides N.C."/>
            <person name="Klenk H.P."/>
        </authorList>
    </citation>
    <scope>NUCLEOTIDE SEQUENCE [LARGE SCALE GENOMIC DNA]</scope>
    <source>
        <strain evidence="2">DSM 12680 / TGB-C1</strain>
    </source>
</reference>
<evidence type="ECO:0000313" key="2">
    <source>
        <dbReference type="Proteomes" id="UP000000378"/>
    </source>
</evidence>
<organism evidence="1 2">
    <name type="scientific">Syntrophothermus lipocalidus (strain DSM 12680 / TGB-C1)</name>
    <dbReference type="NCBI Taxonomy" id="643648"/>
    <lineage>
        <taxon>Bacteria</taxon>
        <taxon>Bacillati</taxon>
        <taxon>Bacillota</taxon>
        <taxon>Clostridia</taxon>
        <taxon>Eubacteriales</taxon>
        <taxon>Syntrophomonadaceae</taxon>
        <taxon>Syntrophothermus</taxon>
    </lineage>
</organism>
<sequence length="108" mass="12431">MEIKLPIKFHANYKVIVRDETGEKAARCNRVLVREFTPAEKERFFGTLEESERPTHQVTFHDYGCKRSAEGRIVENTADKLTIEIRGGKQYEFSLLRPGEEKNLTGAC</sequence>
<dbReference type="EMBL" id="CP002048">
    <property type="protein sequence ID" value="ADI01536.1"/>
    <property type="molecule type" value="Genomic_DNA"/>
</dbReference>
<evidence type="ECO:0000313" key="1">
    <source>
        <dbReference type="EMBL" id="ADI01536.1"/>
    </source>
</evidence>
<reference evidence="2" key="1">
    <citation type="journal article" date="2010" name="Stand. Genomic Sci.">
        <title>Complete genome sequence of Syntrophothermus lipocalidus type strain (TGB-C1T).</title>
        <authorList>
            <consortium name="US DOE Joint Genome Institute (JGI-PGF)"/>
            <person name="Djao O."/>
            <person name="Zhang X."/>
            <person name="Lucas S."/>
            <person name="Lapidus A."/>
            <person name="Glavina Del Rio T."/>
            <person name="Nolan M."/>
            <person name="Tice H."/>
            <person name="Cheng J."/>
            <person name="Han C."/>
            <person name="Tapia R."/>
            <person name="Goodwin L."/>
            <person name="Pitluck S."/>
            <person name="Liolios K."/>
            <person name="Ivanova N."/>
            <person name="Mavromatis K."/>
            <person name="Mikhailova N."/>
            <person name="Ovchinnikova G."/>
            <person name="Pati A."/>
            <person name="Brambilla E."/>
            <person name="Chen A."/>
            <person name="Palaniappan K."/>
            <person name="Land M."/>
            <person name="Hauser L."/>
            <person name="Chang Y."/>
            <person name="Jeffries C."/>
            <person name="Rohde M."/>
            <person name="Sikorski J."/>
            <person name="Spring S."/>
            <person name="Goker M."/>
            <person name="Detter J."/>
            <person name="Woyke T."/>
            <person name="Bristow J."/>
            <person name="Eisen J."/>
            <person name="Markowitz V."/>
            <person name="Hugenholtz P."/>
            <person name="Kyrpides N."/>
            <person name="Klenk H."/>
        </authorList>
    </citation>
    <scope>NUCLEOTIDE SEQUENCE [LARGE SCALE GENOMIC DNA]</scope>
    <source>
        <strain evidence="2">DSM 12680 / TGB-C1</strain>
    </source>
</reference>
<accession>D7CLF1</accession>
<dbReference type="HOGENOM" id="CLU_2195622_0_0_9"/>
<dbReference type="OrthoDB" id="5514733at2"/>
<name>D7CLF1_SYNLT</name>
<gene>
    <name evidence="1" type="ordered locus">Slip_0756</name>
</gene>
<protein>
    <submittedName>
        <fullName evidence="1">Uncharacterized protein</fullName>
    </submittedName>
</protein>
<dbReference type="Proteomes" id="UP000000378">
    <property type="component" value="Chromosome"/>
</dbReference>
<proteinExistence type="predicted"/>
<dbReference type="AlphaFoldDB" id="D7CLF1"/>